<dbReference type="PANTHER" id="PTHR45953">
    <property type="entry name" value="IDURONATE 2-SULFATASE"/>
    <property type="match status" value="1"/>
</dbReference>
<sequence>MNGYNILFIMTDQLRLDALGKTGGWVKTPHIDALAAEGMLFTNCITNSPVCIPARVSLATGLYPHNTGVWKNIEYDLPADSSTWMQTIRDAGYRTGLIGKTHLHRHIGDLREREHLMHTYGFDHVDEIGGPRASMWVGSHMTDEWSKAGVLDAYIQEYNDRFTTKPYVARPSVLPLSLYADVYVGTKAQAFISSYKDDKPWFCMVSFGGPHEPWDAPEPYASMYEPEQMPKPIPRPSVDSTRPIGHLDELMNENRHSPVLEEQDIAAMRANYAGNVTLIDEQIGQILQVLKEKNELDKTVIVFTADHGEMNGDYGLLYKENFLNAAVKVPLIIWTPELKSSEHAGAVYDGMVELFDIGPSMCELAGTQLAHRHFAKSLSPVLEDPRTVHREEAISEIHGEVMLQNREWKLVLNAQGTPYLLFHLTEDPNEQRNLVGEPAYGEVVQKLKDTIFARLMSSLVYKN</sequence>
<dbReference type="AlphaFoldDB" id="A0A4V1G3K4"/>
<dbReference type="RefSeq" id="WP_138224628.1">
    <property type="nucleotide sequence ID" value="NZ_CP040396.1"/>
</dbReference>
<name>A0A4V1G3K4_9BACL</name>
<dbReference type="SUPFAM" id="SSF53649">
    <property type="entry name" value="Alkaline phosphatase-like"/>
    <property type="match status" value="1"/>
</dbReference>
<protein>
    <submittedName>
        <fullName evidence="4">Arylsulfatase A family protein</fullName>
    </submittedName>
</protein>
<dbReference type="OrthoDB" id="9762324at2"/>
<dbReference type="KEGG" id="palo:E6C60_0783"/>
<reference evidence="4 5" key="1">
    <citation type="submission" date="2019-05" db="EMBL/GenBank/DDBJ databases">
        <authorList>
            <person name="Chen C."/>
        </authorList>
    </citation>
    <scope>NUCLEOTIDE SEQUENCE [LARGE SCALE GENOMIC DNA]</scope>
    <source>
        <strain evidence="4 5">HB172198</strain>
    </source>
</reference>
<keyword evidence="2" id="KW-0378">Hydrolase</keyword>
<feature type="domain" description="Sulfatase N-terminal" evidence="3">
    <location>
        <begin position="5"/>
        <end position="366"/>
    </location>
</feature>
<dbReference type="GO" id="GO:0005737">
    <property type="term" value="C:cytoplasm"/>
    <property type="evidence" value="ECO:0007669"/>
    <property type="project" value="TreeGrafter"/>
</dbReference>
<organism evidence="4 5">
    <name type="scientific">Paenibacillus algicola</name>
    <dbReference type="NCBI Taxonomy" id="2565926"/>
    <lineage>
        <taxon>Bacteria</taxon>
        <taxon>Bacillati</taxon>
        <taxon>Bacillota</taxon>
        <taxon>Bacilli</taxon>
        <taxon>Bacillales</taxon>
        <taxon>Paenibacillaceae</taxon>
        <taxon>Paenibacillus</taxon>
    </lineage>
</organism>
<evidence type="ECO:0000256" key="1">
    <source>
        <dbReference type="ARBA" id="ARBA00022723"/>
    </source>
</evidence>
<dbReference type="GO" id="GO:0046872">
    <property type="term" value="F:metal ion binding"/>
    <property type="evidence" value="ECO:0007669"/>
    <property type="project" value="UniProtKB-KW"/>
</dbReference>
<keyword evidence="1" id="KW-0479">Metal-binding</keyword>
<evidence type="ECO:0000259" key="3">
    <source>
        <dbReference type="Pfam" id="PF00884"/>
    </source>
</evidence>
<evidence type="ECO:0000313" key="5">
    <source>
        <dbReference type="Proteomes" id="UP000300879"/>
    </source>
</evidence>
<evidence type="ECO:0000256" key="2">
    <source>
        <dbReference type="ARBA" id="ARBA00022801"/>
    </source>
</evidence>
<proteinExistence type="predicted"/>
<keyword evidence="5" id="KW-1185">Reference proteome</keyword>
<accession>A0A4V1G3K4</accession>
<dbReference type="Gene3D" id="3.40.720.10">
    <property type="entry name" value="Alkaline Phosphatase, subunit A"/>
    <property type="match status" value="1"/>
</dbReference>
<gene>
    <name evidence="4" type="ORF">E6C60_0783</name>
</gene>
<dbReference type="PANTHER" id="PTHR45953:SF1">
    <property type="entry name" value="IDURONATE 2-SULFATASE"/>
    <property type="match status" value="1"/>
</dbReference>
<evidence type="ECO:0000313" key="4">
    <source>
        <dbReference type="EMBL" id="QCT01504.1"/>
    </source>
</evidence>
<dbReference type="Proteomes" id="UP000300879">
    <property type="component" value="Chromosome"/>
</dbReference>
<dbReference type="InterPro" id="IPR017850">
    <property type="entry name" value="Alkaline_phosphatase_core_sf"/>
</dbReference>
<dbReference type="Pfam" id="PF00884">
    <property type="entry name" value="Sulfatase"/>
    <property type="match status" value="1"/>
</dbReference>
<dbReference type="GO" id="GO:0008484">
    <property type="term" value="F:sulfuric ester hydrolase activity"/>
    <property type="evidence" value="ECO:0007669"/>
    <property type="project" value="TreeGrafter"/>
</dbReference>
<dbReference type="InterPro" id="IPR000917">
    <property type="entry name" value="Sulfatase_N"/>
</dbReference>
<dbReference type="EMBL" id="CP040396">
    <property type="protein sequence ID" value="QCT01504.1"/>
    <property type="molecule type" value="Genomic_DNA"/>
</dbReference>